<dbReference type="PANTHER" id="PTHR32305">
    <property type="match status" value="1"/>
</dbReference>
<evidence type="ECO:0000256" key="2">
    <source>
        <dbReference type="ARBA" id="ARBA00022525"/>
    </source>
</evidence>
<sequence>MPNDENRQNGNSLIDAKVSPQGAVNANSSPLPAISLPKGGGAIRGIDEKFSANSVTGTGSMTVPIATSPGRSGFGPQLSLSYDSGAGNGPFGFGWGLSLPSITRKTDKGLPCYADAEESDVFILSGSEDLVPWLVEEDGKWRHRHEFRTLEDGFSYRIIYYRPRIEGLFARIERWTDQRTGRIHWRSITRDNVTTLYGAWGNSCVADPEDESRIFRWLICESYDDKGNVITYDYKAEDSASVDPSYIQEKNRTERTRSANRYIKRIRYGNCRPRQGDEDCSQRTDMCFEIVFDYGEHDLAAPTPREDRFWPARPDAFSSYRAGFELRTYRLCRRVLVFHHFPDEPVGRDCLVRSTDFAYHEGPVASYIRSITQSGYSQLENGTYRKKSLPALEFTYSRVHIDETMHTIDPESVEDLPYGIDGSHYQWVDLDGEGIAGILTEQAGNWFYKRNGGDGTFLPTETLLTQPSLANLKGGRQQLLDFTGDGRISLAQFAGPVSGFYERTTQDDWEPFRAFSSLPAINWSDPNLRFVDVTGDGLVDILITDQDVFTWYPSRRKWGFGAAEYTASNLDEERGPALVFADADQSIYLADMSGDGLSDLVRIRNGEVCYWPNIGYGRFGTRVTLGSAPWFDLPDLFDQKRIRLADIDGSGTTDIIYLGRNGVKLFFNQSGNRLSDPHVLTEFPRVDNLSSVNVVDLFGNGTACIVWSSPLPVDARQPMHYVDLMGGQKPHLLLSVNNNMGAETRVQYAASTRFYLADRAHDTPWVTRLPFPVYVVERVETLDRVSNSRFVTRYAYHHGYYDGYEREFRGFGMVEQWDTEEIDVTPAGYANLAVSSFVPPIYTRSWFHNGAYLAQDRISRQFVHEYYQEDPLAVLLPDTILPRGLSDEEQREACRSLKGSLLRQEVYAEDGTGKSRHPYIVSEHNYTIVWVQLRSDNRHAVFFTHARESIDYHYERVYEPQHDPRVSHQMVLDVDAFGNVRQSLSIGYGRRHSPLQHERDRAKQTQTLVTYTDNRFTNPVLEQDAYRIPLLHETLTYELTGHSYSERCRPGLSEAFRDVMGAVSLEYQERPAGSLQKRLIEHVRTLYRKDDLSAPLAPGKLESMALPYQSYKQAFTPGLLEQVYGDRVTEEMLLEGGYVHHEHNWWIPSGRTFYVPDKHASSARELAFAREHFFLPHRFEDPFGNTATVVYDRYTLCATRSRDALDNEIRAEYDYRVLQPKVVVDPNHNHSQAAFDALGMLTGTAIMGKVWEGQAESGDSLDGFVADLSDEQLRAFIRAPGELAPQLLNGATTRVIYDLDRFKHDGQPVFAATLARELHVSASGGEQSPVQVSFVYSDGFGREAQTKIQAEPGDAPRRADNSANPELPGTLALENDQPVLAPAHPRWVGKGRTVYNNKGKPIKQYEPFFSSTHLYESEAEMVMTGVTSIMFYDPMDRVVATLHPNHTYEKVVFDPWQQATWDVNDTVLQRKPGDDTDVGDYFLRLPEAEYLPTWYTRRIDGALGTQEQAAAQKTALHANTPTTVHLDTLGRTFLSVAFNRFERDEAVSEEKYSTRTNLDIEGDQREVIDARERVVMRYDYDMLSKGIHQSSMEAGARWMLNDVAGKPLYAWDSRGHRFHTTYDALRRRLEVYLRSDDAPELLVDRTVYGETRQNPEVRNLRGKAYQVFDCAGVATSEEYDFKGNLLRSNRQLAIDYKHIPDWSRQVAIEEQIYTSSTTYDALNRPASLTSPDNSIIHPAYNEANLLERLDGNLRGSVDVTTFVRNIDYNAKGQRTLIEYSNGAHTHYDYDPETFRLIHLLTLRGAAFPDDRPKSHGATCGVQNLQYIYDPVGNITHIHDDAQQTIYFHNRRVEPSADYTYDAVYRLIDATGREHLGQAADGSHVAPVPTSSGDNPRVGLVQPGDGNAMGRYLQQYVYDEVGDILKMLHRGTHPANHGWTRTYAYHEASLVEPDKTSNRLSRTHVGDEQIERYTYDAHGNITAMPHLPLMQWDYRDRLQASARQLVNNGGNPETTYYVYNFDGQRVRKVTERALTTQQGTAEQEPTRLKERIYLGSFEMYREYSGDGNAITLERETLHVMDDKQRIALVETRTRGEDDSPAQLTRYQLGNHLGSAVLELDGQAQIISYEEYYPYGSTAYQAVRSQTETPKRYRYTGKERDEETGLNYHGARYYACWLGRWASCDPIGIAAGLNIYVYVNNRPINANDPQGTEGIDIGDDPALQQAARDVHQARPDLNASGSSTTSRRTVSRSQARAEANRGAAAVRQSQGMTDPAVQAGHTQAARHVPESGAPAAQTNDPGTFQQLHSRRGQGLDVEVTEPGGRTVTRTRHTAQEGLIDDAVTRARTTTGGRLTPEGQAAAGQEVIWRTQGTGLDQREVQIRRASGVFNEEAAIQRSSSVRAYQESRAGRATSGSGEGSGVLKALGIAGLLGAAGDVIKNLHEGNYGKAAATIGITGASTYVLSKVPVLIPLAVMFSTINAYDDKVQEHANAVGSWVEDKLGSRYAGAFAASIAATGESLFQGTFGVVGRGIGEGAAAAYIRLTSDEYTLIPWKSQWWSDIFD</sequence>
<dbReference type="PANTHER" id="PTHR32305:SF15">
    <property type="entry name" value="PROTEIN RHSA-RELATED"/>
    <property type="match status" value="1"/>
</dbReference>
<keyword evidence="3" id="KW-0843">Virulence</keyword>
<feature type="region of interest" description="Disordered" evidence="4">
    <location>
        <begin position="1348"/>
        <end position="1370"/>
    </location>
</feature>
<proteinExistence type="predicted"/>
<dbReference type="InterPro" id="IPR028994">
    <property type="entry name" value="Integrin_alpha_N"/>
</dbReference>
<evidence type="ECO:0000256" key="3">
    <source>
        <dbReference type="ARBA" id="ARBA00023026"/>
    </source>
</evidence>
<dbReference type="RefSeq" id="WP_126597705.1">
    <property type="nucleotide sequence ID" value="NZ_BIFQ01000001.1"/>
</dbReference>
<feature type="compositionally biased region" description="Polar residues" evidence="4">
    <location>
        <begin position="2294"/>
        <end position="2305"/>
    </location>
</feature>
<dbReference type="GO" id="GO:0005737">
    <property type="term" value="C:cytoplasm"/>
    <property type="evidence" value="ECO:0007669"/>
    <property type="project" value="InterPro"/>
</dbReference>
<dbReference type="InterPro" id="IPR022385">
    <property type="entry name" value="Rhs_assc_core"/>
</dbReference>
<feature type="domain" description="Insecticide toxin TcdB middle/N-terminal" evidence="6">
    <location>
        <begin position="692"/>
        <end position="820"/>
    </location>
</feature>
<dbReference type="Pfam" id="PF12256">
    <property type="entry name" value="TcdB_toxin_midN"/>
    <property type="match status" value="1"/>
</dbReference>
<comment type="subcellular location">
    <subcellularLocation>
        <location evidence="1">Secreted</location>
    </subcellularLocation>
</comment>
<feature type="region of interest" description="Disordered" evidence="4">
    <location>
        <begin position="1"/>
        <end position="31"/>
    </location>
</feature>
<feature type="domain" description="Insecticide toxin TcdB middle/C-terminal" evidence="5">
    <location>
        <begin position="893"/>
        <end position="1020"/>
    </location>
</feature>
<dbReference type="Pfam" id="PF12255">
    <property type="entry name" value="TcdB_toxin_midC"/>
    <property type="match status" value="1"/>
</dbReference>
<gene>
    <name evidence="7" type="ORF">KDAU_41370</name>
</gene>
<keyword evidence="2" id="KW-0964">Secreted</keyword>
<dbReference type="EMBL" id="BIFQ01000001">
    <property type="protein sequence ID" value="GCE06808.1"/>
    <property type="molecule type" value="Genomic_DNA"/>
</dbReference>
<dbReference type="NCBIfam" id="TIGR03696">
    <property type="entry name" value="Rhs_assc_core"/>
    <property type="match status" value="1"/>
</dbReference>
<dbReference type="PRINTS" id="PR01341">
    <property type="entry name" value="SALSPVBPROT"/>
</dbReference>
<dbReference type="GO" id="GO:0005576">
    <property type="term" value="C:extracellular region"/>
    <property type="evidence" value="ECO:0007669"/>
    <property type="project" value="UniProtKB-SubCell"/>
</dbReference>
<dbReference type="InterPro" id="IPR022044">
    <property type="entry name" value="TcdB_toxin_mid/C"/>
</dbReference>
<evidence type="ECO:0000256" key="1">
    <source>
        <dbReference type="ARBA" id="ARBA00004613"/>
    </source>
</evidence>
<reference evidence="8" key="1">
    <citation type="submission" date="2018-12" db="EMBL/GenBank/DDBJ databases">
        <title>Tengunoibacter tsumagoiensis gen. nov., sp. nov., Dictyobacter kobayashii sp. nov., D. alpinus sp. nov., and D. joshuensis sp. nov. and description of Dictyobacteraceae fam. nov. within the order Ktedonobacterales isolated from Tengu-no-mugimeshi.</title>
        <authorList>
            <person name="Wang C.M."/>
            <person name="Zheng Y."/>
            <person name="Sakai Y."/>
            <person name="Toyoda A."/>
            <person name="Minakuchi Y."/>
            <person name="Abe K."/>
            <person name="Yokota A."/>
            <person name="Yabe S."/>
        </authorList>
    </citation>
    <scope>NUCLEOTIDE SEQUENCE [LARGE SCALE GENOMIC DNA]</scope>
    <source>
        <strain evidence="8">S-27</strain>
    </source>
</reference>
<comment type="caution">
    <text evidence="7">The sequence shown here is derived from an EMBL/GenBank/DDBJ whole genome shotgun (WGS) entry which is preliminary data.</text>
</comment>
<keyword evidence="8" id="KW-1185">Reference proteome</keyword>
<accession>A0A401ZIZ8</accession>
<name>A0A401ZIZ8_9CHLR</name>
<dbReference type="Gene3D" id="2.180.10.10">
    <property type="entry name" value="RHS repeat-associated core"/>
    <property type="match status" value="1"/>
</dbReference>
<dbReference type="Proteomes" id="UP000287224">
    <property type="component" value="Unassembled WGS sequence"/>
</dbReference>
<dbReference type="InterPro" id="IPR003284">
    <property type="entry name" value="Sal_SpvB"/>
</dbReference>
<organism evidence="7 8">
    <name type="scientific">Dictyobacter aurantiacus</name>
    <dbReference type="NCBI Taxonomy" id="1936993"/>
    <lineage>
        <taxon>Bacteria</taxon>
        <taxon>Bacillati</taxon>
        <taxon>Chloroflexota</taxon>
        <taxon>Ktedonobacteria</taxon>
        <taxon>Ktedonobacterales</taxon>
        <taxon>Dictyobacteraceae</taxon>
        <taxon>Dictyobacter</taxon>
    </lineage>
</organism>
<evidence type="ECO:0000256" key="4">
    <source>
        <dbReference type="SAM" id="MobiDB-lite"/>
    </source>
</evidence>
<dbReference type="InterPro" id="IPR022045">
    <property type="entry name" value="TcdB_toxin_mid/N"/>
</dbReference>
<evidence type="ECO:0000259" key="6">
    <source>
        <dbReference type="Pfam" id="PF12256"/>
    </source>
</evidence>
<evidence type="ECO:0000313" key="7">
    <source>
        <dbReference type="EMBL" id="GCE06808.1"/>
    </source>
</evidence>
<dbReference type="InterPro" id="IPR050708">
    <property type="entry name" value="T6SS_VgrG/RHS"/>
</dbReference>
<feature type="compositionally biased region" description="Low complexity" evidence="4">
    <location>
        <begin position="2238"/>
        <end position="2265"/>
    </location>
</feature>
<evidence type="ECO:0000259" key="5">
    <source>
        <dbReference type="Pfam" id="PF12255"/>
    </source>
</evidence>
<feature type="region of interest" description="Disordered" evidence="4">
    <location>
        <begin position="2225"/>
        <end position="2324"/>
    </location>
</feature>
<evidence type="ECO:0000313" key="8">
    <source>
        <dbReference type="Proteomes" id="UP000287224"/>
    </source>
</evidence>
<protein>
    <recommendedName>
        <fullName evidence="9">Toxin</fullName>
    </recommendedName>
</protein>
<dbReference type="SUPFAM" id="SSF69318">
    <property type="entry name" value="Integrin alpha N-terminal domain"/>
    <property type="match status" value="1"/>
</dbReference>
<evidence type="ECO:0008006" key="9">
    <source>
        <dbReference type="Google" id="ProtNLM"/>
    </source>
</evidence>
<dbReference type="Pfam" id="PF03534">
    <property type="entry name" value="SpvB"/>
    <property type="match status" value="1"/>
</dbReference>
<dbReference type="OrthoDB" id="134906at2"/>